<evidence type="ECO:0000256" key="1">
    <source>
        <dbReference type="SAM" id="SignalP"/>
    </source>
</evidence>
<sequence>MQTKLPFLLFLFRRVLIAPSQLSHPLRLHHFLLRPHQAPLTHSVTATATTNRRLLQVTSAATTITTTPTIRSFADKSDGRERQIDERIVFGRWSSRRHPDLIPPLKLLMSPSWAKRLRR</sequence>
<feature type="signal peptide" evidence="1">
    <location>
        <begin position="1"/>
        <end position="17"/>
    </location>
</feature>
<evidence type="ECO:0000313" key="2">
    <source>
        <dbReference type="EMBL" id="MED6130734.1"/>
    </source>
</evidence>
<accession>A0ABU6S385</accession>
<dbReference type="Proteomes" id="UP001341840">
    <property type="component" value="Unassembled WGS sequence"/>
</dbReference>
<keyword evidence="3" id="KW-1185">Reference proteome</keyword>
<reference evidence="2 3" key="1">
    <citation type="journal article" date="2023" name="Plants (Basel)">
        <title>Bridging the Gap: Combining Genomics and Transcriptomics Approaches to Understand Stylosanthes scabra, an Orphan Legume from the Brazilian Caatinga.</title>
        <authorList>
            <person name="Ferreira-Neto J.R.C."/>
            <person name="da Silva M.D."/>
            <person name="Binneck E."/>
            <person name="de Melo N.F."/>
            <person name="da Silva R.H."/>
            <person name="de Melo A.L.T.M."/>
            <person name="Pandolfi V."/>
            <person name="Bustamante F.O."/>
            <person name="Brasileiro-Vidal A.C."/>
            <person name="Benko-Iseppon A.M."/>
        </authorList>
    </citation>
    <scope>NUCLEOTIDE SEQUENCE [LARGE SCALE GENOMIC DNA]</scope>
    <source>
        <tissue evidence="2">Leaves</tissue>
    </source>
</reference>
<feature type="chain" id="PRO_5045490819" description="Secreted protein" evidence="1">
    <location>
        <begin position="18"/>
        <end position="119"/>
    </location>
</feature>
<evidence type="ECO:0008006" key="4">
    <source>
        <dbReference type="Google" id="ProtNLM"/>
    </source>
</evidence>
<keyword evidence="1" id="KW-0732">Signal</keyword>
<gene>
    <name evidence="2" type="ORF">PIB30_003310</name>
</gene>
<proteinExistence type="predicted"/>
<name>A0ABU6S385_9FABA</name>
<dbReference type="EMBL" id="JASCZI010060421">
    <property type="protein sequence ID" value="MED6130734.1"/>
    <property type="molecule type" value="Genomic_DNA"/>
</dbReference>
<protein>
    <recommendedName>
        <fullName evidence="4">Secreted protein</fullName>
    </recommendedName>
</protein>
<evidence type="ECO:0000313" key="3">
    <source>
        <dbReference type="Proteomes" id="UP001341840"/>
    </source>
</evidence>
<comment type="caution">
    <text evidence="2">The sequence shown here is derived from an EMBL/GenBank/DDBJ whole genome shotgun (WGS) entry which is preliminary data.</text>
</comment>
<organism evidence="2 3">
    <name type="scientific">Stylosanthes scabra</name>
    <dbReference type="NCBI Taxonomy" id="79078"/>
    <lineage>
        <taxon>Eukaryota</taxon>
        <taxon>Viridiplantae</taxon>
        <taxon>Streptophyta</taxon>
        <taxon>Embryophyta</taxon>
        <taxon>Tracheophyta</taxon>
        <taxon>Spermatophyta</taxon>
        <taxon>Magnoliopsida</taxon>
        <taxon>eudicotyledons</taxon>
        <taxon>Gunneridae</taxon>
        <taxon>Pentapetalae</taxon>
        <taxon>rosids</taxon>
        <taxon>fabids</taxon>
        <taxon>Fabales</taxon>
        <taxon>Fabaceae</taxon>
        <taxon>Papilionoideae</taxon>
        <taxon>50 kb inversion clade</taxon>
        <taxon>dalbergioids sensu lato</taxon>
        <taxon>Dalbergieae</taxon>
        <taxon>Pterocarpus clade</taxon>
        <taxon>Stylosanthes</taxon>
    </lineage>
</organism>